<sequence>MLPDEILEEIYKIREEHAKAFNYDPELIFADWLEKREQFEKEWKGKIIKTPLKKRKESVSEEQV</sequence>
<protein>
    <submittedName>
        <fullName evidence="1">Uncharacterized protein</fullName>
    </submittedName>
</protein>
<dbReference type="EMBL" id="RCBY01000038">
    <property type="protein sequence ID" value="RQH46929.1"/>
    <property type="molecule type" value="Genomic_DNA"/>
</dbReference>
<dbReference type="Proteomes" id="UP000269154">
    <property type="component" value="Unassembled WGS sequence"/>
</dbReference>
<gene>
    <name evidence="1" type="ORF">D5R40_09365</name>
</gene>
<keyword evidence="2" id="KW-1185">Reference proteome</keyword>
<dbReference type="OrthoDB" id="490861at2"/>
<comment type="caution">
    <text evidence="1">The sequence shown here is derived from an EMBL/GenBank/DDBJ whole genome shotgun (WGS) entry which is preliminary data.</text>
</comment>
<reference evidence="1 2" key="1">
    <citation type="journal article" date="2018" name="ACS Chem. Biol.">
        <title>Ketoreductase domain dysfunction expands chemodiversity: malyngamide biosynthesis in the cyanobacterium Okeania hirsuta.</title>
        <authorList>
            <person name="Moss N.A."/>
            <person name="Leao T."/>
            <person name="Rankin M."/>
            <person name="McCullough T.M."/>
            <person name="Qu P."/>
            <person name="Korobeynikov A."/>
            <person name="Smith J.L."/>
            <person name="Gerwick L."/>
            <person name="Gerwick W.H."/>
        </authorList>
    </citation>
    <scope>NUCLEOTIDE SEQUENCE [LARGE SCALE GENOMIC DNA]</scope>
    <source>
        <strain evidence="1 2">PAB10Feb10-1</strain>
    </source>
</reference>
<name>A0A3N6PPE3_9CYAN</name>
<evidence type="ECO:0000313" key="1">
    <source>
        <dbReference type="EMBL" id="RQH46929.1"/>
    </source>
</evidence>
<accession>A0A3N6PPE3</accession>
<organism evidence="1 2">
    <name type="scientific">Okeania hirsuta</name>
    <dbReference type="NCBI Taxonomy" id="1458930"/>
    <lineage>
        <taxon>Bacteria</taxon>
        <taxon>Bacillati</taxon>
        <taxon>Cyanobacteriota</taxon>
        <taxon>Cyanophyceae</taxon>
        <taxon>Oscillatoriophycideae</taxon>
        <taxon>Oscillatoriales</taxon>
        <taxon>Microcoleaceae</taxon>
        <taxon>Okeania</taxon>
    </lineage>
</organism>
<evidence type="ECO:0000313" key="2">
    <source>
        <dbReference type="Proteomes" id="UP000269154"/>
    </source>
</evidence>
<dbReference type="AlphaFoldDB" id="A0A3N6PPE3"/>
<proteinExistence type="predicted"/>